<dbReference type="CDD" id="cd19953">
    <property type="entry name" value="PDS5"/>
    <property type="match status" value="1"/>
</dbReference>
<dbReference type="InterPro" id="IPR039776">
    <property type="entry name" value="Pds5"/>
</dbReference>
<dbReference type="AlphaFoldDB" id="A0A1X2GC46"/>
<dbReference type="SUPFAM" id="SSF48371">
    <property type="entry name" value="ARM repeat"/>
    <property type="match status" value="1"/>
</dbReference>
<dbReference type="Pfam" id="PF20168">
    <property type="entry name" value="PDS5"/>
    <property type="match status" value="1"/>
</dbReference>
<evidence type="ECO:0000313" key="7">
    <source>
        <dbReference type="Proteomes" id="UP000242146"/>
    </source>
</evidence>
<dbReference type="GO" id="GO:0005634">
    <property type="term" value="C:nucleus"/>
    <property type="evidence" value="ECO:0007669"/>
    <property type="project" value="UniProtKB-SubCell"/>
</dbReference>
<evidence type="ECO:0000256" key="4">
    <source>
        <dbReference type="ARBA" id="ARBA00023242"/>
    </source>
</evidence>
<reference evidence="6 7" key="1">
    <citation type="submission" date="2016-07" db="EMBL/GenBank/DDBJ databases">
        <title>Pervasive Adenine N6-methylation of Active Genes in Fungi.</title>
        <authorList>
            <consortium name="DOE Joint Genome Institute"/>
            <person name="Mondo S.J."/>
            <person name="Dannebaum R.O."/>
            <person name="Kuo R.C."/>
            <person name="Labutti K."/>
            <person name="Haridas S."/>
            <person name="Kuo A."/>
            <person name="Salamov A."/>
            <person name="Ahrendt S.R."/>
            <person name="Lipzen A."/>
            <person name="Sullivan W."/>
            <person name="Andreopoulos W.B."/>
            <person name="Clum A."/>
            <person name="Lindquist E."/>
            <person name="Daum C."/>
            <person name="Ramamoorthy G.K."/>
            <person name="Gryganskyi A."/>
            <person name="Culley D."/>
            <person name="Magnuson J.K."/>
            <person name="James T.Y."/>
            <person name="O'Malley M.A."/>
            <person name="Stajich J.E."/>
            <person name="Spatafora J.W."/>
            <person name="Visel A."/>
            <person name="Grigoriev I.V."/>
        </authorList>
    </citation>
    <scope>NUCLEOTIDE SEQUENCE [LARGE SCALE GENOMIC DNA]</scope>
    <source>
        <strain evidence="6 7">NRRL 3301</strain>
    </source>
</reference>
<dbReference type="GO" id="GO:0006281">
    <property type="term" value="P:DNA repair"/>
    <property type="evidence" value="ECO:0007669"/>
    <property type="project" value="TreeGrafter"/>
</dbReference>
<dbReference type="EMBL" id="MCGT01000023">
    <property type="protein sequence ID" value="ORX50442.1"/>
    <property type="molecule type" value="Genomic_DNA"/>
</dbReference>
<keyword evidence="2" id="KW-0132">Cell division</keyword>
<dbReference type="Proteomes" id="UP000242146">
    <property type="component" value="Unassembled WGS sequence"/>
</dbReference>
<sequence>MMDIDVPSLRFNQPIAGRASIESSELRKRLVELHNELRSFHQGNVQLSSLIQFSKDLISKKVLGHSDKSVVAVACSCIVDILRLFAPNPPYKSDDMTRVFNTFAEQFKSLDPDNTVDLPFQHYVLASLSTVKTIVLVADVDDPLDITADLYTFFFNAAEKRLPHDVQDCLVDILTQLADVVPLSEDMASVIFTYISRNDDPSSPTFHMAAALCQSLTEHLQQFFSKYFTEAMIEASQDDESGMTRLKHVHDIVCKIFPVSPAVLQNVIPQLEEELTLDVLEMRILATETLGTMFAVKTQSMFTQYRRAWREWLGRRQDKSLIVRTRWLSLAFTIYQNHIDHSGDELIELLEYFSQMIMDPDEKIRTSVCQMLGQLDYDTWTHQISKNMIEALGGRCRDKKPAVRKEALESLGKMYNAVYHQLYEPAIQDKFGWIPTNMFHCIYVDDKFLTADMEETLVTYIFPEQADPVDRVDRLVNVVSSLDDRARKSLWNYMMRASKHIKALNKFLEAVDNNSSMSSIGDYQDTYIKTLVQPIADQFGYPAQVKSFLNFVSQCDDTDVLRSLRNSLNTENEYGRICSAQKSLMRRLDDLAPDDANACAWILNRTQLTINCKSNIPYLFALLRTTRGHRQSAAQAKSDTAHELLKNMALFFPPMCLPFVNEAAQLMMSAEGDPLNLSLEFLAMLTQAFPREVVFVDKQVQRLISFATEGEPRQATLATVALCFMQELDTPCADLVNELLNGLNLDNPNLVSVLNSLSQIGRFHANLLTGNAETVSNFIVLEVFSQFTSVETDAKNPIWEEYEDLDEIAKQKLAAIPVLSSYLTGMTQQQMDVNIDFVNDILKLLWALVNIYTVERARTDNTSAAEASHVRLLAARTLIQLAELPEYTRILQVRDFEHLGLLAQDECPEVRTQFGNMLMMGLKRLKLHSRYYTWMFLYAHEPDDEFFKKVKHFVQSQSVQVDSMNANVELSLVRLIHLLAHHPDYADTRNISDLCELAIYLKFYFSCLVTENNISFLYHVAQKLKTAVDTVDEDISLKSHVLADIASALLTTLAKQRHWLIDSDDHPIKLQTKLYHLLPPGELQKKALRANYIPPELQAKIASGHLTVRSASHEQTTHS</sequence>
<comment type="subcellular location">
    <subcellularLocation>
        <location evidence="1">Nucleus</location>
    </subcellularLocation>
</comment>
<gene>
    <name evidence="6" type="ORF">DM01DRAFT_1094332</name>
</gene>
<protein>
    <recommendedName>
        <fullName evidence="8">ARM repeat-containing protein</fullName>
    </recommendedName>
</protein>
<dbReference type="Gene3D" id="1.25.10.10">
    <property type="entry name" value="Leucine-rich Repeat Variant"/>
    <property type="match status" value="1"/>
</dbReference>
<comment type="caution">
    <text evidence="6">The sequence shown here is derived from an EMBL/GenBank/DDBJ whole genome shotgun (WGS) entry which is preliminary data.</text>
</comment>
<dbReference type="GO" id="GO:0000785">
    <property type="term" value="C:chromatin"/>
    <property type="evidence" value="ECO:0007669"/>
    <property type="project" value="TreeGrafter"/>
</dbReference>
<dbReference type="GO" id="GO:0051301">
    <property type="term" value="P:cell division"/>
    <property type="evidence" value="ECO:0007669"/>
    <property type="project" value="UniProtKB-KW"/>
</dbReference>
<dbReference type="PANTHER" id="PTHR12663">
    <property type="entry name" value="ANDROGEN INDUCED INHIBITOR OF PROLIFERATION AS3 / PDS5-RELATED"/>
    <property type="match status" value="1"/>
</dbReference>
<evidence type="ECO:0008006" key="8">
    <source>
        <dbReference type="Google" id="ProtNLM"/>
    </source>
</evidence>
<keyword evidence="4" id="KW-0539">Nucleus</keyword>
<keyword evidence="3" id="KW-0498">Mitosis</keyword>
<evidence type="ECO:0000313" key="6">
    <source>
        <dbReference type="EMBL" id="ORX50442.1"/>
    </source>
</evidence>
<dbReference type="InterPro" id="IPR011989">
    <property type="entry name" value="ARM-like"/>
</dbReference>
<dbReference type="InterPro" id="IPR016024">
    <property type="entry name" value="ARM-type_fold"/>
</dbReference>
<evidence type="ECO:0000256" key="1">
    <source>
        <dbReference type="ARBA" id="ARBA00004123"/>
    </source>
</evidence>
<keyword evidence="7" id="KW-1185">Reference proteome</keyword>
<dbReference type="OrthoDB" id="200660at2759"/>
<keyword evidence="5" id="KW-0131">Cell cycle</keyword>
<dbReference type="STRING" id="101127.A0A1X2GC46"/>
<evidence type="ECO:0000256" key="3">
    <source>
        <dbReference type="ARBA" id="ARBA00022776"/>
    </source>
</evidence>
<organism evidence="6 7">
    <name type="scientific">Hesseltinella vesiculosa</name>
    <dbReference type="NCBI Taxonomy" id="101127"/>
    <lineage>
        <taxon>Eukaryota</taxon>
        <taxon>Fungi</taxon>
        <taxon>Fungi incertae sedis</taxon>
        <taxon>Mucoromycota</taxon>
        <taxon>Mucoromycotina</taxon>
        <taxon>Mucoromycetes</taxon>
        <taxon>Mucorales</taxon>
        <taxon>Cunninghamellaceae</taxon>
        <taxon>Hesseltinella</taxon>
    </lineage>
</organism>
<dbReference type="GO" id="GO:0007064">
    <property type="term" value="P:mitotic sister chromatid cohesion"/>
    <property type="evidence" value="ECO:0007669"/>
    <property type="project" value="InterPro"/>
</dbReference>
<proteinExistence type="predicted"/>
<evidence type="ECO:0000256" key="5">
    <source>
        <dbReference type="ARBA" id="ARBA00023306"/>
    </source>
</evidence>
<accession>A0A1X2GC46</accession>
<evidence type="ECO:0000256" key="2">
    <source>
        <dbReference type="ARBA" id="ARBA00022618"/>
    </source>
</evidence>
<name>A0A1X2GC46_9FUNG</name>
<dbReference type="PANTHER" id="PTHR12663:SF0">
    <property type="entry name" value="PRECOCIOUS DISSOCIATION OF SISTERS 5, ISOFORM A"/>
    <property type="match status" value="1"/>
</dbReference>